<keyword evidence="1" id="KW-0472">Membrane</keyword>
<dbReference type="Proteomes" id="UP000024329">
    <property type="component" value="Unassembled WGS sequence"/>
</dbReference>
<feature type="transmembrane region" description="Helical" evidence="1">
    <location>
        <begin position="12"/>
        <end position="33"/>
    </location>
</feature>
<gene>
    <name evidence="2" type="ORF">BV97_03106</name>
</gene>
<keyword evidence="1" id="KW-0812">Transmembrane</keyword>
<name>A0A031JXF3_9SPHN</name>
<protein>
    <recommendedName>
        <fullName evidence="4">DUF2474 domain-containing protein</fullName>
    </recommendedName>
</protein>
<organism evidence="2 3">
    <name type="scientific">Novosphingobium resinovorum</name>
    <dbReference type="NCBI Taxonomy" id="158500"/>
    <lineage>
        <taxon>Bacteria</taxon>
        <taxon>Pseudomonadati</taxon>
        <taxon>Pseudomonadota</taxon>
        <taxon>Alphaproteobacteria</taxon>
        <taxon>Sphingomonadales</taxon>
        <taxon>Sphingomonadaceae</taxon>
        <taxon>Novosphingobium</taxon>
    </lineage>
</organism>
<evidence type="ECO:0000313" key="3">
    <source>
        <dbReference type="Proteomes" id="UP000024329"/>
    </source>
</evidence>
<evidence type="ECO:0008006" key="4">
    <source>
        <dbReference type="Google" id="ProtNLM"/>
    </source>
</evidence>
<sequence length="34" mass="3887">MRLLLSRLGWFVGIWAASVSALALVGGMLRWWLR</sequence>
<keyword evidence="1" id="KW-1133">Transmembrane helix</keyword>
<dbReference type="EMBL" id="JFYZ01000014">
    <property type="protein sequence ID" value="EZP81052.1"/>
    <property type="molecule type" value="Genomic_DNA"/>
</dbReference>
<comment type="caution">
    <text evidence="2">The sequence shown here is derived from an EMBL/GenBank/DDBJ whole genome shotgun (WGS) entry which is preliminary data.</text>
</comment>
<proteinExistence type="predicted"/>
<reference evidence="2 3" key="1">
    <citation type="submission" date="2014-03" db="EMBL/GenBank/DDBJ databases">
        <title>Whole genome sequence of Novosphingobium resinovorum KF1.</title>
        <authorList>
            <person name="Gan H.M."/>
            <person name="Gan H.Y."/>
            <person name="Chew T.H."/>
            <person name="Savka M.A."/>
        </authorList>
    </citation>
    <scope>NUCLEOTIDE SEQUENCE [LARGE SCALE GENOMIC DNA]</scope>
    <source>
        <strain evidence="2 3">KF1</strain>
    </source>
</reference>
<evidence type="ECO:0000256" key="1">
    <source>
        <dbReference type="SAM" id="Phobius"/>
    </source>
</evidence>
<accession>A0A031JXF3</accession>
<dbReference type="AlphaFoldDB" id="A0A031JXF3"/>
<evidence type="ECO:0000313" key="2">
    <source>
        <dbReference type="EMBL" id="EZP81052.1"/>
    </source>
</evidence>